<keyword evidence="1" id="KW-1003">Cell membrane</keyword>
<reference evidence="3" key="2">
    <citation type="journal article" date="2010" name="Stand. Genomic Sci.">
        <title>Complete genome sequence of Thermaerobacter marianensis type strain (7p75aT).</title>
        <authorList>
            <person name="Han C."/>
            <person name="Gu W."/>
            <person name="Zhang X."/>
            <person name="Lapidus A."/>
            <person name="Nolan M."/>
            <person name="Copeland A."/>
            <person name="Lucas S."/>
            <person name="Glavina Del Rio T."/>
            <person name="Tice H."/>
            <person name="Cheng J."/>
            <person name="Tapia R."/>
            <person name="Goodwin L."/>
            <person name="Pitluck S."/>
            <person name="Pagani I."/>
            <person name="Ivanova N."/>
            <person name="Mavromatis K."/>
            <person name="Mikhailova N."/>
            <person name="Pati A."/>
            <person name="Chen A."/>
            <person name="Palaniappan K."/>
            <person name="Land M."/>
            <person name="Hauser L."/>
            <person name="Chang Y."/>
            <person name="Jeffries C."/>
            <person name="Schneider S."/>
            <person name="Rohde M."/>
            <person name="Goker M."/>
            <person name="Pukall R."/>
            <person name="Woyke T."/>
            <person name="Bristow J."/>
            <person name="Eisen J."/>
            <person name="Markowitz V."/>
            <person name="Hugenholtz P."/>
            <person name="Kyrpides N."/>
            <person name="Klenk H."/>
            <person name="Detter J."/>
        </authorList>
    </citation>
    <scope>NUCLEOTIDE SEQUENCE [LARGE SCALE GENOMIC DNA]</scope>
    <source>
        <strain evidence="3">ATCC 700841 / DSM 12885 / JCM 10246 / 7p75a</strain>
    </source>
</reference>
<keyword evidence="3" id="KW-1185">Reference proteome</keyword>
<evidence type="ECO:0000313" key="3">
    <source>
        <dbReference type="Proteomes" id="UP000008915"/>
    </source>
</evidence>
<dbReference type="GO" id="GO:0022857">
    <property type="term" value="F:transmembrane transporter activity"/>
    <property type="evidence" value="ECO:0007669"/>
    <property type="project" value="UniProtKB-UniRule"/>
</dbReference>
<dbReference type="eggNOG" id="COG1738">
    <property type="taxonomic scope" value="Bacteria"/>
</dbReference>
<keyword evidence="1" id="KW-1133">Transmembrane helix</keyword>
<sequence length="208" mass="22171">MDFTAYTVLFVTALLTSNVTAAKVVQLGPFLVPAAVVAYILAFVTMDIIHERFGFVRARQAVYLGFGAQALSAALVYAGQVLPPAPFAAGVHEAYVTVLGQTGRFVVASFTAYLASQLLDIHIFRLIRERWRAPRWVRKNLSTLVSQGADTALFITIAFAGTVPALAPMILSQYAVKAALSVLGTPIFLVATRRGGHEAVGDGEGMAA</sequence>
<dbReference type="HAMAP" id="MF_02088">
    <property type="entry name" value="Q_prec_transport"/>
    <property type="match status" value="1"/>
</dbReference>
<feature type="transmembrane region" description="Helical" evidence="1">
    <location>
        <begin position="31"/>
        <end position="49"/>
    </location>
</feature>
<dbReference type="GO" id="GO:0005886">
    <property type="term" value="C:plasma membrane"/>
    <property type="evidence" value="ECO:0007669"/>
    <property type="project" value="UniProtKB-SubCell"/>
</dbReference>
<name>E6SJX3_THEM7</name>
<proteinExistence type="inferred from homology"/>
<dbReference type="EMBL" id="CP002344">
    <property type="protein sequence ID" value="ADU52206.1"/>
    <property type="molecule type" value="Genomic_DNA"/>
</dbReference>
<feature type="transmembrane region" description="Helical" evidence="1">
    <location>
        <begin position="61"/>
        <end position="82"/>
    </location>
</feature>
<organism evidence="2 3">
    <name type="scientific">Thermaerobacter marianensis (strain ATCC 700841 / DSM 12885 / JCM 10246 / 7p75a)</name>
    <dbReference type="NCBI Taxonomy" id="644966"/>
    <lineage>
        <taxon>Bacteria</taxon>
        <taxon>Bacillati</taxon>
        <taxon>Bacillota</taxon>
        <taxon>Clostridia</taxon>
        <taxon>Eubacteriales</taxon>
        <taxon>Clostridiales Family XVII. Incertae Sedis</taxon>
        <taxon>Thermaerobacter</taxon>
    </lineage>
</organism>
<comment type="function">
    <text evidence="1">Involved in the import of queuosine (Q) precursors, required for Q precursor salvage.</text>
</comment>
<evidence type="ECO:0000256" key="1">
    <source>
        <dbReference type="HAMAP-Rule" id="MF_02088"/>
    </source>
</evidence>
<dbReference type="RefSeq" id="WP_013496506.1">
    <property type="nucleotide sequence ID" value="NC_014831.1"/>
</dbReference>
<keyword evidence="1" id="KW-0812">Transmembrane</keyword>
<dbReference type="HOGENOM" id="CLU_075503_0_2_9"/>
<dbReference type="Pfam" id="PF02592">
    <property type="entry name" value="Vut_1"/>
    <property type="match status" value="1"/>
</dbReference>
<dbReference type="KEGG" id="tmr:Tmar_2125"/>
<comment type="similarity">
    <text evidence="1">Belongs to the vitamin uptake transporter (VUT/ECF) (TC 2.A.88) family. Q precursor transporter subfamily.</text>
</comment>
<feature type="transmembrane region" description="Helical" evidence="1">
    <location>
        <begin position="102"/>
        <end position="127"/>
    </location>
</feature>
<feature type="transmembrane region" description="Helical" evidence="1">
    <location>
        <begin position="148"/>
        <end position="167"/>
    </location>
</feature>
<dbReference type="PANTHER" id="PTHR34300:SF2">
    <property type="entry name" value="QUEUOSINE PRECURSOR TRANSPORTER-RELATED"/>
    <property type="match status" value="1"/>
</dbReference>
<dbReference type="STRING" id="644966.Tmar_2125"/>
<dbReference type="Proteomes" id="UP000008915">
    <property type="component" value="Chromosome"/>
</dbReference>
<keyword evidence="1" id="KW-0472">Membrane</keyword>
<dbReference type="PANTHER" id="PTHR34300">
    <property type="entry name" value="QUEUOSINE PRECURSOR TRANSPORTER-RELATED"/>
    <property type="match status" value="1"/>
</dbReference>
<dbReference type="NCBIfam" id="TIGR00697">
    <property type="entry name" value="queuosine precursor transporter"/>
    <property type="match status" value="1"/>
</dbReference>
<protein>
    <recommendedName>
        <fullName evidence="1">Probable queuosine precursor transporter</fullName>
        <shortName evidence="1">Q precursor transporter</shortName>
    </recommendedName>
</protein>
<dbReference type="AlphaFoldDB" id="E6SJX3"/>
<evidence type="ECO:0000313" key="2">
    <source>
        <dbReference type="EMBL" id="ADU52206.1"/>
    </source>
</evidence>
<dbReference type="InterPro" id="IPR003744">
    <property type="entry name" value="YhhQ"/>
</dbReference>
<accession>E6SJX3</accession>
<reference evidence="2 3" key="1">
    <citation type="journal article" date="2010" name="Stand. Genomic Sci.">
        <title>Complete genome sequence of Thermaerobacter marianensis type strain (7p75a).</title>
        <authorList>
            <person name="Han C."/>
            <person name="Gu W."/>
            <person name="Zhang X."/>
            <person name="Lapidus A."/>
            <person name="Nolan M."/>
            <person name="Copeland A."/>
            <person name="Lucas S."/>
            <person name="Del Rio T.G."/>
            <person name="Tice H."/>
            <person name="Cheng J.F."/>
            <person name="Tapia R."/>
            <person name="Goodwin L."/>
            <person name="Pitluck S."/>
            <person name="Pagani I."/>
            <person name="Ivanova N."/>
            <person name="Mavromatis K."/>
            <person name="Mikhailova N."/>
            <person name="Pati A."/>
            <person name="Chen A."/>
            <person name="Palaniappan K."/>
            <person name="Land M."/>
            <person name="Hauser L."/>
            <person name="Chang Y.J."/>
            <person name="Jeffries C.D."/>
            <person name="Schneider S."/>
            <person name="Rohde M."/>
            <person name="Goker M."/>
            <person name="Pukall R."/>
            <person name="Woyke T."/>
            <person name="Bristow J."/>
            <person name="Eisen J.A."/>
            <person name="Markowitz V."/>
            <person name="Hugenholtz P."/>
            <person name="Kyrpides N.C."/>
            <person name="Klenk H.P."/>
            <person name="Detter J.C."/>
        </authorList>
    </citation>
    <scope>NUCLEOTIDE SEQUENCE [LARGE SCALE GENOMIC DNA]</scope>
    <source>
        <strain evidence="3">ATCC 700841 / DSM 12885 / JCM 10246 / 7p75a</strain>
    </source>
</reference>
<keyword evidence="1" id="KW-0813">Transport</keyword>
<comment type="subcellular location">
    <subcellularLocation>
        <location evidence="1">Cell membrane</location>
        <topology evidence="1">Multi-pass membrane protein</topology>
    </subcellularLocation>
</comment>
<gene>
    <name evidence="2" type="ordered locus">Tmar_2125</name>
</gene>